<feature type="non-terminal residue" evidence="9">
    <location>
        <position position="661"/>
    </location>
</feature>
<keyword evidence="2 6" id="KW-0808">Transferase</keyword>
<organism evidence="9">
    <name type="scientific">Schistocephalus solidus</name>
    <name type="common">Tapeworm</name>
    <dbReference type="NCBI Taxonomy" id="70667"/>
    <lineage>
        <taxon>Eukaryota</taxon>
        <taxon>Metazoa</taxon>
        <taxon>Spiralia</taxon>
        <taxon>Lophotrochozoa</taxon>
        <taxon>Platyhelminthes</taxon>
        <taxon>Cestoda</taxon>
        <taxon>Eucestoda</taxon>
        <taxon>Diphyllobothriidea</taxon>
        <taxon>Diphyllobothriidae</taxon>
        <taxon>Schistocephalus</taxon>
    </lineage>
</organism>
<dbReference type="Gene3D" id="3.40.50.10330">
    <property type="entry name" value="Probable inorganic polyphosphate/atp-NAD kinase, domain 1"/>
    <property type="match status" value="1"/>
</dbReference>
<dbReference type="GO" id="GO:0007200">
    <property type="term" value="P:phospholipase C-activating G protein-coupled receptor signaling pathway"/>
    <property type="evidence" value="ECO:0007669"/>
    <property type="project" value="InterPro"/>
</dbReference>
<dbReference type="Pfam" id="PF00609">
    <property type="entry name" value="DAGK_acc"/>
    <property type="match status" value="1"/>
</dbReference>
<dbReference type="InterPro" id="IPR037607">
    <property type="entry name" value="DGK"/>
</dbReference>
<evidence type="ECO:0000313" key="9">
    <source>
        <dbReference type="EMBL" id="JAP59603.1"/>
    </source>
</evidence>
<dbReference type="CDD" id="cd20802">
    <property type="entry name" value="C1_DGK_typeIV_rpt1"/>
    <property type="match status" value="1"/>
</dbReference>
<dbReference type="PANTHER" id="PTHR11255:SF80">
    <property type="entry name" value="EYE-SPECIFIC DIACYLGLYCEROL KINASE"/>
    <property type="match status" value="1"/>
</dbReference>
<dbReference type="SMART" id="SM00045">
    <property type="entry name" value="DAGKa"/>
    <property type="match status" value="1"/>
</dbReference>
<dbReference type="SUPFAM" id="SSF111331">
    <property type="entry name" value="NAD kinase/diacylglycerol kinase-like"/>
    <property type="match status" value="1"/>
</dbReference>
<comment type="similarity">
    <text evidence="1 6">Belongs to the eukaryotic diacylglycerol kinase family.</text>
</comment>
<dbReference type="InterPro" id="IPR016064">
    <property type="entry name" value="NAD/diacylglycerol_kinase_sf"/>
</dbReference>
<dbReference type="Pfam" id="PF00781">
    <property type="entry name" value="DAGK_cat"/>
    <property type="match status" value="1"/>
</dbReference>
<evidence type="ECO:0000256" key="4">
    <source>
        <dbReference type="ARBA" id="ARBA00022777"/>
    </source>
</evidence>
<reference evidence="9" key="1">
    <citation type="submission" date="2016-01" db="EMBL/GenBank/DDBJ databases">
        <title>Reference transcriptome for the parasite Schistocephalus solidus: insights into the molecular evolution of parasitism.</title>
        <authorList>
            <person name="Hebert F.O."/>
            <person name="Grambauer S."/>
            <person name="Barber I."/>
            <person name="Landry C.R."/>
            <person name="Aubin-Horth N."/>
        </authorList>
    </citation>
    <scope>NUCLEOTIDE SEQUENCE</scope>
</reference>
<evidence type="ECO:0000256" key="6">
    <source>
        <dbReference type="RuleBase" id="RU361128"/>
    </source>
</evidence>
<dbReference type="Gene3D" id="2.60.200.40">
    <property type="match status" value="1"/>
</dbReference>
<dbReference type="InterPro" id="IPR017438">
    <property type="entry name" value="ATP-NAD_kinase_N"/>
</dbReference>
<keyword evidence="3 6" id="KW-0547">Nucleotide-binding</keyword>
<feature type="domain" description="DAGKc" evidence="8">
    <location>
        <begin position="312"/>
        <end position="446"/>
    </location>
</feature>
<keyword evidence="5 6" id="KW-0067">ATP-binding</keyword>
<sequence length="661" mass="73190">MAHLGVSSTNNRLESSSSDKTHDRMLVLQSPRKQKVQNNFGSDTSRSPSVISPARTPNESTNYFSNTISPESLPMWTAEEYPDRHLWYDTNGSGESCFLSDAEFQRSSPRKKCATCKIVCHTSCIPKLSVRCRATFREAGSQNYRESAKIATSMKHHWIERHQKDLKCNACGKSTQNKFFFKDTAFLQCTWCKVSYHGKSECLTQVHYNGECSLGRHANLIIPPSWIVKIADPNSFRTSVRRSPSNPAFALSLRKPPMLMRTLACSSESLVKTSALSTSALSLPTTPVGARPGSAATRDFPFVIKPNPKCKSSLCPLVVFINPKAGGNQGGKLLRKFQWLLNPRQIFCLDENGPLLGLQLYGRIPNVRILVCGGDGTVGWILSAIDSLGLDPLPPVAVLPLGTGNDLARTLHWGPGYTDESLAKILSSVEGGRIVLLDRWNLISKPLPYDKVELDEESEYFNAPNAVDKLPLSVINNYFSLGADAATALEFHESREANPDRFNSRLKNKMFYAGVGGIDLIRRSWKDLSDYVTLVCDDVDQSAKLKELRPHVILFLNIPRYSAGTVPWGHPSDSGSLQRIDDRKIEVIGLTTAALASLQLGSHGDRICQCSRVQLITRKVIPMQVDGEPCRLCPSEIEIHLRNQAFVIQKPRRADGASPAH</sequence>
<protein>
    <recommendedName>
        <fullName evidence="6">Diacylglycerol kinase</fullName>
        <shortName evidence="6">DAG kinase</shortName>
        <ecNumber evidence="6">2.7.1.107</ecNumber>
    </recommendedName>
</protein>
<evidence type="ECO:0000256" key="1">
    <source>
        <dbReference type="ARBA" id="ARBA00009280"/>
    </source>
</evidence>
<evidence type="ECO:0000256" key="2">
    <source>
        <dbReference type="ARBA" id="ARBA00022679"/>
    </source>
</evidence>
<feature type="compositionally biased region" description="Polar residues" evidence="7">
    <location>
        <begin position="36"/>
        <end position="66"/>
    </location>
</feature>
<name>A0A0V0J219_SCHSO</name>
<dbReference type="SMART" id="SM00046">
    <property type="entry name" value="DAGKc"/>
    <property type="match status" value="1"/>
</dbReference>
<dbReference type="GO" id="GO:0005524">
    <property type="term" value="F:ATP binding"/>
    <property type="evidence" value="ECO:0007669"/>
    <property type="project" value="UniProtKB-KW"/>
</dbReference>
<dbReference type="PROSITE" id="PS50146">
    <property type="entry name" value="DAGK"/>
    <property type="match status" value="1"/>
</dbReference>
<comment type="catalytic activity">
    <reaction evidence="6">
        <text>a 1,2-diacyl-sn-glycerol + ATP = a 1,2-diacyl-sn-glycero-3-phosphate + ADP + H(+)</text>
        <dbReference type="Rhea" id="RHEA:10272"/>
        <dbReference type="ChEBI" id="CHEBI:15378"/>
        <dbReference type="ChEBI" id="CHEBI:17815"/>
        <dbReference type="ChEBI" id="CHEBI:30616"/>
        <dbReference type="ChEBI" id="CHEBI:58608"/>
        <dbReference type="ChEBI" id="CHEBI:456216"/>
        <dbReference type="EC" id="2.7.1.107"/>
    </reaction>
</comment>
<evidence type="ECO:0000256" key="3">
    <source>
        <dbReference type="ARBA" id="ARBA00022741"/>
    </source>
</evidence>
<dbReference type="GO" id="GO:0004143">
    <property type="term" value="F:ATP-dependent diacylglycerol kinase activity"/>
    <property type="evidence" value="ECO:0007669"/>
    <property type="project" value="UniProtKB-EC"/>
</dbReference>
<dbReference type="EC" id="2.7.1.107" evidence="6"/>
<proteinExistence type="inferred from homology"/>
<dbReference type="InterPro" id="IPR001206">
    <property type="entry name" value="Diacylglycerol_kinase_cat_dom"/>
</dbReference>
<dbReference type="EMBL" id="GEEE01003622">
    <property type="protein sequence ID" value="JAP59603.1"/>
    <property type="molecule type" value="Transcribed_RNA"/>
</dbReference>
<dbReference type="AlphaFoldDB" id="A0A0V0J219"/>
<dbReference type="InterPro" id="IPR000756">
    <property type="entry name" value="Diacylglycerol_kin_accessory"/>
</dbReference>
<dbReference type="PANTHER" id="PTHR11255">
    <property type="entry name" value="DIACYLGLYCEROL KINASE"/>
    <property type="match status" value="1"/>
</dbReference>
<keyword evidence="4 6" id="KW-0418">Kinase</keyword>
<dbReference type="GO" id="GO:0005886">
    <property type="term" value="C:plasma membrane"/>
    <property type="evidence" value="ECO:0007669"/>
    <property type="project" value="TreeGrafter"/>
</dbReference>
<evidence type="ECO:0000256" key="5">
    <source>
        <dbReference type="ARBA" id="ARBA00022840"/>
    </source>
</evidence>
<evidence type="ECO:0000256" key="7">
    <source>
        <dbReference type="SAM" id="MobiDB-lite"/>
    </source>
</evidence>
<dbReference type="FunFam" id="2.60.200.40:FF:000002">
    <property type="entry name" value="Diacylglycerol kinase"/>
    <property type="match status" value="1"/>
</dbReference>
<feature type="region of interest" description="Disordered" evidence="7">
    <location>
        <begin position="1"/>
        <end position="66"/>
    </location>
</feature>
<feature type="compositionally biased region" description="Low complexity" evidence="7">
    <location>
        <begin position="7"/>
        <end position="16"/>
    </location>
</feature>
<gene>
    <name evidence="9" type="primary">DGKI</name>
    <name evidence="9" type="ORF">TR117361</name>
</gene>
<accession>A0A0V0J219</accession>
<evidence type="ECO:0000259" key="8">
    <source>
        <dbReference type="PROSITE" id="PS50146"/>
    </source>
</evidence>